<accession>H2XUR2</accession>
<name>H2XUR2_CIOIN</name>
<reference evidence="2" key="1">
    <citation type="journal article" date="2002" name="Science">
        <title>The draft genome of Ciona intestinalis: insights into chordate and vertebrate origins.</title>
        <authorList>
            <person name="Dehal P."/>
            <person name="Satou Y."/>
            <person name="Campbell R.K."/>
            <person name="Chapman J."/>
            <person name="Degnan B."/>
            <person name="De Tomaso A."/>
            <person name="Davidson B."/>
            <person name="Di Gregorio A."/>
            <person name="Gelpke M."/>
            <person name="Goodstein D.M."/>
            <person name="Harafuji N."/>
            <person name="Hastings K.E."/>
            <person name="Ho I."/>
            <person name="Hotta K."/>
            <person name="Huang W."/>
            <person name="Kawashima T."/>
            <person name="Lemaire P."/>
            <person name="Martinez D."/>
            <person name="Meinertzhagen I.A."/>
            <person name="Necula S."/>
            <person name="Nonaka M."/>
            <person name="Putnam N."/>
            <person name="Rash S."/>
            <person name="Saiga H."/>
            <person name="Satake M."/>
            <person name="Terry A."/>
            <person name="Yamada L."/>
            <person name="Wang H.G."/>
            <person name="Awazu S."/>
            <person name="Azumi K."/>
            <person name="Boore J."/>
            <person name="Branno M."/>
            <person name="Chin-Bow S."/>
            <person name="DeSantis R."/>
            <person name="Doyle S."/>
            <person name="Francino P."/>
            <person name="Keys D.N."/>
            <person name="Haga S."/>
            <person name="Hayashi H."/>
            <person name="Hino K."/>
            <person name="Imai K.S."/>
            <person name="Inaba K."/>
            <person name="Kano S."/>
            <person name="Kobayashi K."/>
            <person name="Kobayashi M."/>
            <person name="Lee B.I."/>
            <person name="Makabe K.W."/>
            <person name="Manohar C."/>
            <person name="Matassi G."/>
            <person name="Medina M."/>
            <person name="Mochizuki Y."/>
            <person name="Mount S."/>
            <person name="Morishita T."/>
            <person name="Miura S."/>
            <person name="Nakayama A."/>
            <person name="Nishizaka S."/>
            <person name="Nomoto H."/>
            <person name="Ohta F."/>
            <person name="Oishi K."/>
            <person name="Rigoutsos I."/>
            <person name="Sano M."/>
            <person name="Sasaki A."/>
            <person name="Sasakura Y."/>
            <person name="Shoguchi E."/>
            <person name="Shin-i T."/>
            <person name="Spagnuolo A."/>
            <person name="Stainier D."/>
            <person name="Suzuki M.M."/>
            <person name="Tassy O."/>
            <person name="Takatori N."/>
            <person name="Tokuoka M."/>
            <person name="Yagi K."/>
            <person name="Yoshizaki F."/>
            <person name="Wada S."/>
            <person name="Zhang C."/>
            <person name="Hyatt P.D."/>
            <person name="Larimer F."/>
            <person name="Detter C."/>
            <person name="Doggett N."/>
            <person name="Glavina T."/>
            <person name="Hawkins T."/>
            <person name="Richardson P."/>
            <person name="Lucas S."/>
            <person name="Kohara Y."/>
            <person name="Levine M."/>
            <person name="Satoh N."/>
            <person name="Rokhsar D.S."/>
        </authorList>
    </citation>
    <scope>NUCLEOTIDE SEQUENCE [LARGE SCALE GENOMIC DNA]</scope>
</reference>
<reference evidence="1" key="3">
    <citation type="submission" date="2025-09" db="UniProtKB">
        <authorList>
            <consortium name="Ensembl"/>
        </authorList>
    </citation>
    <scope>IDENTIFICATION</scope>
</reference>
<protein>
    <submittedName>
        <fullName evidence="1">Uncharacterized protein</fullName>
    </submittedName>
</protein>
<dbReference type="AlphaFoldDB" id="H2XUR2"/>
<proteinExistence type="predicted"/>
<reference evidence="1" key="2">
    <citation type="submission" date="2025-08" db="UniProtKB">
        <authorList>
            <consortium name="Ensembl"/>
        </authorList>
    </citation>
    <scope>IDENTIFICATION</scope>
</reference>
<dbReference type="Ensembl" id="ENSCINT00000036376.1">
    <property type="protein sequence ID" value="ENSCINP00000033396.1"/>
    <property type="gene ID" value="ENSCING00000023760.1"/>
</dbReference>
<organism evidence="1 2">
    <name type="scientific">Ciona intestinalis</name>
    <name type="common">Transparent sea squirt</name>
    <name type="synonym">Ascidia intestinalis</name>
    <dbReference type="NCBI Taxonomy" id="7719"/>
    <lineage>
        <taxon>Eukaryota</taxon>
        <taxon>Metazoa</taxon>
        <taxon>Chordata</taxon>
        <taxon>Tunicata</taxon>
        <taxon>Ascidiacea</taxon>
        <taxon>Phlebobranchia</taxon>
        <taxon>Cionidae</taxon>
        <taxon>Ciona</taxon>
    </lineage>
</organism>
<dbReference type="InParanoid" id="H2XUR2"/>
<dbReference type="Proteomes" id="UP000008144">
    <property type="component" value="Unassembled WGS sequence"/>
</dbReference>
<sequence length="59" mass="6929">MLKVRKLNKNHNIRIVGYTYTAEYFEYLALMCAHIVINSEIVNTAFKVKMNNINKFFSA</sequence>
<evidence type="ECO:0000313" key="2">
    <source>
        <dbReference type="Proteomes" id="UP000008144"/>
    </source>
</evidence>
<keyword evidence="2" id="KW-1185">Reference proteome</keyword>
<evidence type="ECO:0000313" key="1">
    <source>
        <dbReference type="Ensembl" id="ENSCINP00000033396.1"/>
    </source>
</evidence>
<dbReference type="HOGENOM" id="CLU_2960029_0_0_1"/>